<name>A0A2U2XDA3_9FLAO</name>
<gene>
    <name evidence="5" type="primary">recX</name>
    <name evidence="8" type="ORF">DIT68_06575</name>
</gene>
<evidence type="ECO:0000256" key="4">
    <source>
        <dbReference type="ARBA" id="ARBA00022490"/>
    </source>
</evidence>
<dbReference type="RefSeq" id="WP_109359032.1">
    <property type="nucleotide sequence ID" value="NZ_QFRJ01000004.1"/>
</dbReference>
<dbReference type="Proteomes" id="UP000245370">
    <property type="component" value="Unassembled WGS sequence"/>
</dbReference>
<dbReference type="EMBL" id="QFRJ01000004">
    <property type="protein sequence ID" value="PWH85753.1"/>
    <property type="molecule type" value="Genomic_DNA"/>
</dbReference>
<evidence type="ECO:0000256" key="1">
    <source>
        <dbReference type="ARBA" id="ARBA00004496"/>
    </source>
</evidence>
<dbReference type="InterPro" id="IPR003783">
    <property type="entry name" value="Regulatory_RecX"/>
</dbReference>
<dbReference type="OrthoDB" id="1523826at2"/>
<evidence type="ECO:0000256" key="3">
    <source>
        <dbReference type="ARBA" id="ARBA00018111"/>
    </source>
</evidence>
<evidence type="ECO:0000313" key="8">
    <source>
        <dbReference type="EMBL" id="PWH85753.1"/>
    </source>
</evidence>
<comment type="caution">
    <text evidence="8">The sequence shown here is derived from an EMBL/GenBank/DDBJ whole genome shotgun (WGS) entry which is preliminary data.</text>
</comment>
<organism evidence="8 9">
    <name type="scientific">Brumimicrobium oceani</name>
    <dbReference type="NCBI Taxonomy" id="2100725"/>
    <lineage>
        <taxon>Bacteria</taxon>
        <taxon>Pseudomonadati</taxon>
        <taxon>Bacteroidota</taxon>
        <taxon>Flavobacteriia</taxon>
        <taxon>Flavobacteriales</taxon>
        <taxon>Crocinitomicaceae</taxon>
        <taxon>Brumimicrobium</taxon>
    </lineage>
</organism>
<reference evidence="8 9" key="2">
    <citation type="submission" date="2018-05" db="EMBL/GenBank/DDBJ databases">
        <authorList>
            <person name="Lanie J.A."/>
            <person name="Ng W.-L."/>
            <person name="Kazmierczak K.M."/>
            <person name="Andrzejewski T.M."/>
            <person name="Davidsen T.M."/>
            <person name="Wayne K.J."/>
            <person name="Tettelin H."/>
            <person name="Glass J.I."/>
            <person name="Rusch D."/>
            <person name="Podicherti R."/>
            <person name="Tsui H.-C.T."/>
            <person name="Winkler M.E."/>
        </authorList>
    </citation>
    <scope>NUCLEOTIDE SEQUENCE [LARGE SCALE GENOMIC DNA]</scope>
    <source>
        <strain evidence="8 9">C305</strain>
    </source>
</reference>
<dbReference type="GO" id="GO:0006282">
    <property type="term" value="P:regulation of DNA repair"/>
    <property type="evidence" value="ECO:0007669"/>
    <property type="project" value="UniProtKB-UniRule"/>
</dbReference>
<feature type="domain" description="RecX third three-helical" evidence="7">
    <location>
        <begin position="107"/>
        <end position="151"/>
    </location>
</feature>
<reference evidence="8 9" key="1">
    <citation type="submission" date="2018-05" db="EMBL/GenBank/DDBJ databases">
        <title>Brumimicrobium oceani sp. nov., isolated from coastal sediment.</title>
        <authorList>
            <person name="Kou Y."/>
        </authorList>
    </citation>
    <scope>NUCLEOTIDE SEQUENCE [LARGE SCALE GENOMIC DNA]</scope>
    <source>
        <strain evidence="8 9">C305</strain>
    </source>
</reference>
<evidence type="ECO:0000256" key="5">
    <source>
        <dbReference type="HAMAP-Rule" id="MF_01114"/>
    </source>
</evidence>
<keyword evidence="4 5" id="KW-0963">Cytoplasm</keyword>
<dbReference type="GO" id="GO:0005737">
    <property type="term" value="C:cytoplasm"/>
    <property type="evidence" value="ECO:0007669"/>
    <property type="project" value="UniProtKB-SubCell"/>
</dbReference>
<dbReference type="PANTHER" id="PTHR33602:SF1">
    <property type="entry name" value="REGULATORY PROTEIN RECX FAMILY PROTEIN"/>
    <property type="match status" value="1"/>
</dbReference>
<protein>
    <recommendedName>
        <fullName evidence="3 5">Regulatory protein RecX</fullName>
    </recommendedName>
</protein>
<comment type="subcellular location">
    <subcellularLocation>
        <location evidence="1 5">Cytoplasm</location>
    </subcellularLocation>
</comment>
<dbReference type="PANTHER" id="PTHR33602">
    <property type="entry name" value="REGULATORY PROTEIN RECX FAMILY PROTEIN"/>
    <property type="match status" value="1"/>
</dbReference>
<evidence type="ECO:0000256" key="2">
    <source>
        <dbReference type="ARBA" id="ARBA00009695"/>
    </source>
</evidence>
<evidence type="ECO:0000259" key="7">
    <source>
        <dbReference type="Pfam" id="PF21981"/>
    </source>
</evidence>
<feature type="domain" description="RecX second three-helical" evidence="6">
    <location>
        <begin position="58"/>
        <end position="99"/>
    </location>
</feature>
<dbReference type="AlphaFoldDB" id="A0A2U2XDA3"/>
<sequence length="160" mass="19356">MNEKDKYSFLEAKHKIEAWCAYRDRCHHEVYNKLRDYGIDDEDTNALLSHLIEYKFLDEQRYADSFVSGKHRIKKWGRNKIISHLKQKRITSRIIQDALKEIDEQEYRDMLYSLALSKWKSKKGKPFEIKVKVQRYLISKGYEFDLIYNALEDVENELKE</sequence>
<accession>A0A2U2XDA3</accession>
<dbReference type="Pfam" id="PF21981">
    <property type="entry name" value="RecX_HTH3"/>
    <property type="match status" value="1"/>
</dbReference>
<dbReference type="Pfam" id="PF02631">
    <property type="entry name" value="RecX_HTH2"/>
    <property type="match status" value="1"/>
</dbReference>
<comment type="function">
    <text evidence="5">Modulates RecA activity.</text>
</comment>
<evidence type="ECO:0000313" key="9">
    <source>
        <dbReference type="Proteomes" id="UP000245370"/>
    </source>
</evidence>
<dbReference type="Gene3D" id="1.10.10.10">
    <property type="entry name" value="Winged helix-like DNA-binding domain superfamily/Winged helix DNA-binding domain"/>
    <property type="match status" value="2"/>
</dbReference>
<dbReference type="InterPro" id="IPR036388">
    <property type="entry name" value="WH-like_DNA-bd_sf"/>
</dbReference>
<evidence type="ECO:0000259" key="6">
    <source>
        <dbReference type="Pfam" id="PF02631"/>
    </source>
</evidence>
<proteinExistence type="inferred from homology"/>
<dbReference type="HAMAP" id="MF_01114">
    <property type="entry name" value="RecX"/>
    <property type="match status" value="1"/>
</dbReference>
<dbReference type="InterPro" id="IPR053924">
    <property type="entry name" value="RecX_HTH_2nd"/>
</dbReference>
<dbReference type="InterPro" id="IPR053925">
    <property type="entry name" value="RecX_HTH_3rd"/>
</dbReference>
<comment type="similarity">
    <text evidence="2 5">Belongs to the RecX family.</text>
</comment>
<keyword evidence="9" id="KW-1185">Reference proteome</keyword>